<dbReference type="eggNOG" id="ENOG50334PH">
    <property type="taxonomic scope" value="Bacteria"/>
</dbReference>
<dbReference type="OrthoDB" id="5178774at2"/>
<dbReference type="InterPro" id="IPR019639">
    <property type="entry name" value="DUF2505"/>
</dbReference>
<organism evidence="1 2">
    <name type="scientific">Actinokineospora spheciospongiae</name>
    <dbReference type="NCBI Taxonomy" id="909613"/>
    <lineage>
        <taxon>Bacteria</taxon>
        <taxon>Bacillati</taxon>
        <taxon>Actinomycetota</taxon>
        <taxon>Actinomycetes</taxon>
        <taxon>Pseudonocardiales</taxon>
        <taxon>Pseudonocardiaceae</taxon>
        <taxon>Actinokineospora</taxon>
    </lineage>
</organism>
<evidence type="ECO:0000313" key="2">
    <source>
        <dbReference type="Proteomes" id="UP000019277"/>
    </source>
</evidence>
<keyword evidence="2" id="KW-1185">Reference proteome</keyword>
<dbReference type="RefSeq" id="WP_035289670.1">
    <property type="nucleotide sequence ID" value="NZ_AYXG01000240.1"/>
</dbReference>
<comment type="caution">
    <text evidence="1">The sequence shown here is derived from an EMBL/GenBank/DDBJ whole genome shotgun (WGS) entry which is preliminary data.</text>
</comment>
<gene>
    <name evidence="1" type="ORF">UO65_6215</name>
</gene>
<evidence type="ECO:0000313" key="1">
    <source>
        <dbReference type="EMBL" id="EWC58535.1"/>
    </source>
</evidence>
<dbReference type="Pfam" id="PF10698">
    <property type="entry name" value="DUF2505"/>
    <property type="match status" value="1"/>
</dbReference>
<dbReference type="STRING" id="909613.UO65_6215"/>
<dbReference type="AlphaFoldDB" id="W7ICP4"/>
<proteinExistence type="predicted"/>
<sequence>MASRIEHRAAFPVPAKAVHAAFVDRDFLAERLRVLGGKDARLIDYTERGAEVVFRLRQGVDAARLPSVARTVIKGDLVVERTEGWRPDGTGFAGDTTAAVSGVPGDIKGRFALVDSGSGSVWTTSGEVKVRIPFVGGKVESVIAEQVGRLLAAEAEFTAAWLAEHGG</sequence>
<dbReference type="Proteomes" id="UP000019277">
    <property type="component" value="Unassembled WGS sequence"/>
</dbReference>
<reference evidence="1 2" key="1">
    <citation type="journal article" date="2014" name="Genome Announc.">
        <title>Draft Genome Sequence of the Antitrypanosomally Active Sponge-Associated Bacterium Actinokineospora sp. Strain EG49.</title>
        <authorList>
            <person name="Harjes J."/>
            <person name="Ryu T."/>
            <person name="Abdelmohsen U.R."/>
            <person name="Moitinho-Silva L."/>
            <person name="Horn H."/>
            <person name="Ravasi T."/>
            <person name="Hentschel U."/>
        </authorList>
    </citation>
    <scope>NUCLEOTIDE SEQUENCE [LARGE SCALE GENOMIC DNA]</scope>
    <source>
        <strain evidence="1 2">EG49</strain>
    </source>
</reference>
<accession>W7ICP4</accession>
<protein>
    <recommendedName>
        <fullName evidence="3">DUF2505 domain-containing protein</fullName>
    </recommendedName>
</protein>
<name>W7ICP4_9PSEU</name>
<evidence type="ECO:0008006" key="3">
    <source>
        <dbReference type="Google" id="ProtNLM"/>
    </source>
</evidence>
<dbReference type="EMBL" id="AYXG01000240">
    <property type="protein sequence ID" value="EWC58535.1"/>
    <property type="molecule type" value="Genomic_DNA"/>
</dbReference>